<evidence type="ECO:0000313" key="3">
    <source>
        <dbReference type="Proteomes" id="UP000701702"/>
    </source>
</evidence>
<proteinExistence type="predicted"/>
<dbReference type="RefSeq" id="WP_224008030.1">
    <property type="nucleotide sequence ID" value="NZ_CAJZAF010000036.1"/>
</dbReference>
<evidence type="ECO:0000313" key="2">
    <source>
        <dbReference type="EMBL" id="CAG9184083.1"/>
    </source>
</evidence>
<dbReference type="PANTHER" id="PTHR30373:SF8">
    <property type="entry name" value="BLL7265 PROTEIN"/>
    <property type="match status" value="1"/>
</dbReference>
<reference evidence="2 3" key="1">
    <citation type="submission" date="2021-08" db="EMBL/GenBank/DDBJ databases">
        <authorList>
            <person name="Peeters C."/>
        </authorList>
    </citation>
    <scope>NUCLEOTIDE SEQUENCE [LARGE SCALE GENOMIC DNA]</scope>
    <source>
        <strain evidence="2 3">LMG 23994</strain>
    </source>
</reference>
<dbReference type="PANTHER" id="PTHR30373">
    <property type="entry name" value="UPF0603 PROTEIN YGCG"/>
    <property type="match status" value="1"/>
</dbReference>
<feature type="domain" description="TPM" evidence="1">
    <location>
        <begin position="27"/>
        <end position="145"/>
    </location>
</feature>
<dbReference type="EMBL" id="CAJZAF010000036">
    <property type="protein sequence ID" value="CAG9184083.1"/>
    <property type="molecule type" value="Genomic_DNA"/>
</dbReference>
<protein>
    <recommendedName>
        <fullName evidence="1">TPM domain-containing protein</fullName>
    </recommendedName>
</protein>
<dbReference type="InterPro" id="IPR007621">
    <property type="entry name" value="TPM_dom"/>
</dbReference>
<dbReference type="Gene3D" id="3.10.310.50">
    <property type="match status" value="1"/>
</dbReference>
<name>A0ABM8XUN1_9BURK</name>
<gene>
    <name evidence="2" type="ORF">LMG23994_05305</name>
</gene>
<keyword evidence="3" id="KW-1185">Reference proteome</keyword>
<comment type="caution">
    <text evidence="2">The sequence shown here is derived from an EMBL/GenBank/DDBJ whole genome shotgun (WGS) entry which is preliminary data.</text>
</comment>
<dbReference type="Pfam" id="PF04536">
    <property type="entry name" value="TPM_phosphatase"/>
    <property type="match status" value="1"/>
</dbReference>
<sequence length="168" mass="19174">MVTNNFNRIARHLMMTHWHVHRAFPREALDAIEEAIKQSEATHDGEICFALEGALHSAALLKGQSARARAIEVFSQLHVWDTEQNNGVLIYLLLADQDVEIVADRGLHARVGSSDWEVICREMEARFRRREYQEGVIAGIQAVAQQMRQHFPARDHWGNELVDKAVVL</sequence>
<evidence type="ECO:0000259" key="1">
    <source>
        <dbReference type="Pfam" id="PF04536"/>
    </source>
</evidence>
<organism evidence="2 3">
    <name type="scientific">Cupriavidus pinatubonensis</name>
    <dbReference type="NCBI Taxonomy" id="248026"/>
    <lineage>
        <taxon>Bacteria</taxon>
        <taxon>Pseudomonadati</taxon>
        <taxon>Pseudomonadota</taxon>
        <taxon>Betaproteobacteria</taxon>
        <taxon>Burkholderiales</taxon>
        <taxon>Burkholderiaceae</taxon>
        <taxon>Cupriavidus</taxon>
    </lineage>
</organism>
<accession>A0ABM8XUN1</accession>
<dbReference type="Proteomes" id="UP000701702">
    <property type="component" value="Unassembled WGS sequence"/>
</dbReference>